<dbReference type="RefSeq" id="WP_246083904.1">
    <property type="nucleotide sequence ID" value="NZ_SMKP01000442.1"/>
</dbReference>
<dbReference type="GO" id="GO:0031177">
    <property type="term" value="F:phosphopantetheine binding"/>
    <property type="evidence" value="ECO:0007669"/>
    <property type="project" value="TreeGrafter"/>
</dbReference>
<comment type="cofactor">
    <cofactor evidence="1">
        <name>pantetheine 4'-phosphate</name>
        <dbReference type="ChEBI" id="CHEBI:47942"/>
    </cofactor>
</comment>
<dbReference type="PANTHER" id="PTHR45527:SF1">
    <property type="entry name" value="FATTY ACID SYNTHASE"/>
    <property type="match status" value="1"/>
</dbReference>
<dbReference type="SUPFAM" id="SSF47336">
    <property type="entry name" value="ACP-like"/>
    <property type="match status" value="1"/>
</dbReference>
<dbReference type="SUPFAM" id="SSF52777">
    <property type="entry name" value="CoA-dependent acyltransferases"/>
    <property type="match status" value="1"/>
</dbReference>
<proteinExistence type="predicted"/>
<dbReference type="Proteomes" id="UP000294543">
    <property type="component" value="Unassembled WGS sequence"/>
</dbReference>
<evidence type="ECO:0000313" key="6">
    <source>
        <dbReference type="Proteomes" id="UP000294543"/>
    </source>
</evidence>
<dbReference type="PROSITE" id="PS50075">
    <property type="entry name" value="CARRIER"/>
    <property type="match status" value="1"/>
</dbReference>
<gene>
    <name evidence="5" type="ORF">E1294_52085</name>
</gene>
<dbReference type="GO" id="GO:0003824">
    <property type="term" value="F:catalytic activity"/>
    <property type="evidence" value="ECO:0007669"/>
    <property type="project" value="InterPro"/>
</dbReference>
<feature type="domain" description="Carrier" evidence="4">
    <location>
        <begin position="12"/>
        <end position="86"/>
    </location>
</feature>
<keyword evidence="6" id="KW-1185">Reference proteome</keyword>
<protein>
    <submittedName>
        <fullName evidence="5">Non-ribosomal peptide synthetase</fullName>
    </submittedName>
</protein>
<dbReference type="Pfam" id="PF00668">
    <property type="entry name" value="Condensation"/>
    <property type="match status" value="1"/>
</dbReference>
<dbReference type="InterPro" id="IPR001242">
    <property type="entry name" value="Condensation_dom"/>
</dbReference>
<dbReference type="PANTHER" id="PTHR45527">
    <property type="entry name" value="NONRIBOSOMAL PEPTIDE SYNTHETASE"/>
    <property type="match status" value="1"/>
</dbReference>
<feature type="non-terminal residue" evidence="5">
    <location>
        <position position="1"/>
    </location>
</feature>
<dbReference type="Gene3D" id="3.30.559.10">
    <property type="entry name" value="Chloramphenicol acetyltransferase-like domain"/>
    <property type="match status" value="1"/>
</dbReference>
<dbReference type="InterPro" id="IPR009081">
    <property type="entry name" value="PP-bd_ACP"/>
</dbReference>
<comment type="caution">
    <text evidence="5">The sequence shown here is derived from an EMBL/GenBank/DDBJ whole genome shotgun (WGS) entry which is preliminary data.</text>
</comment>
<keyword evidence="3" id="KW-0597">Phosphoprotein</keyword>
<evidence type="ECO:0000259" key="4">
    <source>
        <dbReference type="PROSITE" id="PS50075"/>
    </source>
</evidence>
<dbReference type="FunFam" id="1.10.1200.10:FF:000005">
    <property type="entry name" value="Nonribosomal peptide synthetase 1"/>
    <property type="match status" value="1"/>
</dbReference>
<dbReference type="GO" id="GO:0044550">
    <property type="term" value="P:secondary metabolite biosynthetic process"/>
    <property type="evidence" value="ECO:0007669"/>
    <property type="project" value="TreeGrafter"/>
</dbReference>
<dbReference type="AlphaFoldDB" id="A0A4R4V477"/>
<reference evidence="5 6" key="1">
    <citation type="submission" date="2019-03" db="EMBL/GenBank/DDBJ databases">
        <title>Draft genome sequences of novel Actinobacteria.</title>
        <authorList>
            <person name="Sahin N."/>
            <person name="Ay H."/>
            <person name="Saygin H."/>
        </authorList>
    </citation>
    <scope>NUCLEOTIDE SEQUENCE [LARGE SCALE GENOMIC DNA]</scope>
    <source>
        <strain evidence="5 6">KC712</strain>
    </source>
</reference>
<evidence type="ECO:0000256" key="1">
    <source>
        <dbReference type="ARBA" id="ARBA00001957"/>
    </source>
</evidence>
<organism evidence="5 6">
    <name type="scientific">Nonomuraea diastatica</name>
    <dbReference type="NCBI Taxonomy" id="1848329"/>
    <lineage>
        <taxon>Bacteria</taxon>
        <taxon>Bacillati</taxon>
        <taxon>Actinomycetota</taxon>
        <taxon>Actinomycetes</taxon>
        <taxon>Streptosporangiales</taxon>
        <taxon>Streptosporangiaceae</taxon>
        <taxon>Nonomuraea</taxon>
    </lineage>
</organism>
<dbReference type="Gene3D" id="1.10.1200.10">
    <property type="entry name" value="ACP-like"/>
    <property type="match status" value="1"/>
</dbReference>
<evidence type="ECO:0000313" key="5">
    <source>
        <dbReference type="EMBL" id="TDC99561.1"/>
    </source>
</evidence>
<dbReference type="InterPro" id="IPR036736">
    <property type="entry name" value="ACP-like_sf"/>
</dbReference>
<evidence type="ECO:0000256" key="2">
    <source>
        <dbReference type="ARBA" id="ARBA00022450"/>
    </source>
</evidence>
<evidence type="ECO:0000256" key="3">
    <source>
        <dbReference type="ARBA" id="ARBA00022553"/>
    </source>
</evidence>
<dbReference type="GO" id="GO:0008610">
    <property type="term" value="P:lipid biosynthetic process"/>
    <property type="evidence" value="ECO:0007669"/>
    <property type="project" value="UniProtKB-ARBA"/>
</dbReference>
<feature type="non-terminal residue" evidence="5">
    <location>
        <position position="293"/>
    </location>
</feature>
<dbReference type="Pfam" id="PF00550">
    <property type="entry name" value="PP-binding"/>
    <property type="match status" value="1"/>
</dbReference>
<dbReference type="EMBL" id="SMKP01000442">
    <property type="protein sequence ID" value="TDC99561.1"/>
    <property type="molecule type" value="Genomic_DNA"/>
</dbReference>
<dbReference type="GO" id="GO:0005737">
    <property type="term" value="C:cytoplasm"/>
    <property type="evidence" value="ECO:0007669"/>
    <property type="project" value="TreeGrafter"/>
</dbReference>
<name>A0A4R4V477_9ACTN</name>
<dbReference type="InterPro" id="IPR023213">
    <property type="entry name" value="CAT-like_dom_sf"/>
</dbReference>
<dbReference type="GO" id="GO:0043041">
    <property type="term" value="P:amino acid activation for nonribosomal peptide biosynthetic process"/>
    <property type="evidence" value="ECO:0007669"/>
    <property type="project" value="TreeGrafter"/>
</dbReference>
<keyword evidence="2" id="KW-0596">Phosphopantetheine</keyword>
<accession>A0A4R4V477</accession>
<sequence length="293" mass="32035">DGDAFARAGYEEPEGEIEQTIARVWAELLGVDQIGRHDDFFALGGHSLLAVSVVECLRERGIACDVRTLFGNPTVAALAAARPTTGIAVPDNLIAEDTAVITPDLLPLVDLSQEQIDRIVAAVPGGVGNVQDIYPLAPLQEGMLFHHLMAPDDDAYVLSNLLAIDTRERLDSFLAALQVVVDRHDVLRTSLVWEGVPRPVQVVHRHARLTVEWVEAAELAGIAKRIDLVEAPLLRVFTAHDVENDRWLLYLLMHHVIDDNTSLQTIVGEVGAIMAGRADELPEPVPYRNVVAQ</sequence>